<feature type="domain" description="HTH araC/xylS-type" evidence="4">
    <location>
        <begin position="193"/>
        <end position="291"/>
    </location>
</feature>
<dbReference type="InterPro" id="IPR014710">
    <property type="entry name" value="RmlC-like_jellyroll"/>
</dbReference>
<dbReference type="InterPro" id="IPR018060">
    <property type="entry name" value="HTH_AraC"/>
</dbReference>
<dbReference type="Pfam" id="PF12833">
    <property type="entry name" value="HTH_18"/>
    <property type="match status" value="1"/>
</dbReference>
<dbReference type="SMART" id="SM00342">
    <property type="entry name" value="HTH_ARAC"/>
    <property type="match status" value="1"/>
</dbReference>
<dbReference type="PRINTS" id="PR00032">
    <property type="entry name" value="HTHARAC"/>
</dbReference>
<protein>
    <submittedName>
        <fullName evidence="5">AraC family transcriptional regulator, transcriptional activator of pobA</fullName>
    </submittedName>
</protein>
<dbReference type="Gene3D" id="1.10.10.60">
    <property type="entry name" value="Homeodomain-like"/>
    <property type="match status" value="1"/>
</dbReference>
<dbReference type="RefSeq" id="WP_103906191.1">
    <property type="nucleotide sequence ID" value="NZ_CP049246.1"/>
</dbReference>
<dbReference type="PANTHER" id="PTHR43280">
    <property type="entry name" value="ARAC-FAMILY TRANSCRIPTIONAL REGULATOR"/>
    <property type="match status" value="1"/>
</dbReference>
<evidence type="ECO:0000256" key="2">
    <source>
        <dbReference type="ARBA" id="ARBA00023125"/>
    </source>
</evidence>
<dbReference type="GO" id="GO:0043565">
    <property type="term" value="F:sequence-specific DNA binding"/>
    <property type="evidence" value="ECO:0007669"/>
    <property type="project" value="InterPro"/>
</dbReference>
<evidence type="ECO:0000259" key="4">
    <source>
        <dbReference type="PROSITE" id="PS01124"/>
    </source>
</evidence>
<keyword evidence="6" id="KW-1185">Reference proteome</keyword>
<evidence type="ECO:0000256" key="3">
    <source>
        <dbReference type="ARBA" id="ARBA00023163"/>
    </source>
</evidence>
<dbReference type="SUPFAM" id="SSF51215">
    <property type="entry name" value="Regulatory protein AraC"/>
    <property type="match status" value="1"/>
</dbReference>
<organism evidence="5 6">
    <name type="scientific">Sphingobacterium lactis</name>
    <dbReference type="NCBI Taxonomy" id="797291"/>
    <lineage>
        <taxon>Bacteria</taxon>
        <taxon>Pseudomonadati</taxon>
        <taxon>Bacteroidota</taxon>
        <taxon>Sphingobacteriia</taxon>
        <taxon>Sphingobacteriales</taxon>
        <taxon>Sphingobacteriaceae</taxon>
        <taxon>Sphingobacterium</taxon>
    </lineage>
</organism>
<dbReference type="InterPro" id="IPR009057">
    <property type="entry name" value="Homeodomain-like_sf"/>
</dbReference>
<dbReference type="PANTHER" id="PTHR43280:SF32">
    <property type="entry name" value="TRANSCRIPTIONAL REGULATORY PROTEIN"/>
    <property type="match status" value="1"/>
</dbReference>
<sequence>MSNNKQRTFFGGLYGSDSIDFVKGLVYIYPFGVIGKQNNNTVKPHAHNNQFQIFLLIQGETLLLYQREKISVRGPSIIIIPKNTEHGFEHLGEQKGWIISFSDAVLEHMIKREADVISALETFRIIQVTSGEYSESIFQTMLNCIQEYKGKQTGRLLMLEYIAGQIIVQLNRLPDNQQLSIFSNDNTSTIYYRRFTQLVRTSGTYKKTIEQYASEINITTGHLSRICRAVTGKSPKEIIMDVYIAEAQLQLSDIEKSINEICYSLGFEDPSYFARVFKRKVGISPNEFRKERNIKS</sequence>
<dbReference type="InterPro" id="IPR003313">
    <property type="entry name" value="AraC-bd"/>
</dbReference>
<evidence type="ECO:0000313" key="5">
    <source>
        <dbReference type="EMBL" id="SEG23441.1"/>
    </source>
</evidence>
<evidence type="ECO:0000256" key="1">
    <source>
        <dbReference type="ARBA" id="ARBA00023015"/>
    </source>
</evidence>
<dbReference type="OrthoDB" id="629929at2"/>
<dbReference type="EMBL" id="FNUT01000006">
    <property type="protein sequence ID" value="SEG23441.1"/>
    <property type="molecule type" value="Genomic_DNA"/>
</dbReference>
<dbReference type="Gene3D" id="2.60.120.10">
    <property type="entry name" value="Jelly Rolls"/>
    <property type="match status" value="1"/>
</dbReference>
<keyword evidence="1" id="KW-0805">Transcription regulation</keyword>
<dbReference type="Pfam" id="PF02311">
    <property type="entry name" value="AraC_binding"/>
    <property type="match status" value="1"/>
</dbReference>
<dbReference type="SUPFAM" id="SSF46689">
    <property type="entry name" value="Homeodomain-like"/>
    <property type="match status" value="1"/>
</dbReference>
<keyword evidence="2" id="KW-0238">DNA-binding</keyword>
<dbReference type="GO" id="GO:0003700">
    <property type="term" value="F:DNA-binding transcription factor activity"/>
    <property type="evidence" value="ECO:0007669"/>
    <property type="project" value="InterPro"/>
</dbReference>
<reference evidence="6" key="1">
    <citation type="submission" date="2016-10" db="EMBL/GenBank/DDBJ databases">
        <authorList>
            <person name="Varghese N."/>
            <person name="Submissions S."/>
        </authorList>
    </citation>
    <scope>NUCLEOTIDE SEQUENCE [LARGE SCALE GENOMIC DNA]</scope>
    <source>
        <strain evidence="6">DSM 22361</strain>
    </source>
</reference>
<dbReference type="PROSITE" id="PS01124">
    <property type="entry name" value="HTH_ARAC_FAMILY_2"/>
    <property type="match status" value="1"/>
</dbReference>
<dbReference type="Proteomes" id="UP000236731">
    <property type="component" value="Unassembled WGS sequence"/>
</dbReference>
<dbReference type="AlphaFoldDB" id="A0A1H5YH93"/>
<dbReference type="InterPro" id="IPR037923">
    <property type="entry name" value="HTH-like"/>
</dbReference>
<gene>
    <name evidence="5" type="ORF">SAMN05421877_1061</name>
</gene>
<proteinExistence type="predicted"/>
<dbReference type="InterPro" id="IPR020449">
    <property type="entry name" value="Tscrpt_reg_AraC-type_HTH"/>
</dbReference>
<accession>A0A1H5YH93</accession>
<name>A0A1H5YH93_9SPHI</name>
<evidence type="ECO:0000313" key="6">
    <source>
        <dbReference type="Proteomes" id="UP000236731"/>
    </source>
</evidence>
<keyword evidence="3" id="KW-0804">Transcription</keyword>